<dbReference type="EMBL" id="CAJVPM010010479">
    <property type="protein sequence ID" value="CAG8573345.1"/>
    <property type="molecule type" value="Genomic_DNA"/>
</dbReference>
<evidence type="ECO:0000313" key="2">
    <source>
        <dbReference type="Proteomes" id="UP000789860"/>
    </source>
</evidence>
<comment type="caution">
    <text evidence="1">The sequence shown here is derived from an EMBL/GenBank/DDBJ whole genome shotgun (WGS) entry which is preliminary data.</text>
</comment>
<name>A0ACA9M8F3_9GLOM</name>
<reference evidence="1" key="1">
    <citation type="submission" date="2021-06" db="EMBL/GenBank/DDBJ databases">
        <authorList>
            <person name="Kallberg Y."/>
            <person name="Tangrot J."/>
            <person name="Rosling A."/>
        </authorList>
    </citation>
    <scope>NUCLEOTIDE SEQUENCE</scope>
    <source>
        <strain evidence="1">AU212A</strain>
    </source>
</reference>
<feature type="non-terminal residue" evidence="1">
    <location>
        <position position="244"/>
    </location>
</feature>
<keyword evidence="2" id="KW-1185">Reference proteome</keyword>
<dbReference type="Proteomes" id="UP000789860">
    <property type="component" value="Unassembled WGS sequence"/>
</dbReference>
<feature type="non-terminal residue" evidence="1">
    <location>
        <position position="1"/>
    </location>
</feature>
<accession>A0ACA9M8F3</accession>
<sequence length="244" mass="28168">LLIVRLRDVLLESVDVQWSKKCIGYEECENVTSVDRDISIPKDLADKFMKFYSNALVQESLGRNGDWIFSLIRLVPIDLSDNPSYRFTFSYNYPTILDTEDKNILVNDDNLESVIKHTISRIKQLCSPCKLTDVMIELYSLVSLSDPEEKDSSRNYNPPRRRQLRDIDPLSVPPWKDDRIILLGDAAHAINPILGLADLLTKELINSENKDLIACIQRYNKQMRVRSSKDVLASRNMVLRQRKP</sequence>
<gene>
    <name evidence="1" type="ORF">SCALOS_LOCUS5929</name>
</gene>
<protein>
    <submittedName>
        <fullName evidence="1">3872_t:CDS:1</fullName>
    </submittedName>
</protein>
<evidence type="ECO:0000313" key="1">
    <source>
        <dbReference type="EMBL" id="CAG8573345.1"/>
    </source>
</evidence>
<proteinExistence type="predicted"/>
<organism evidence="1 2">
    <name type="scientific">Scutellospora calospora</name>
    <dbReference type="NCBI Taxonomy" id="85575"/>
    <lineage>
        <taxon>Eukaryota</taxon>
        <taxon>Fungi</taxon>
        <taxon>Fungi incertae sedis</taxon>
        <taxon>Mucoromycota</taxon>
        <taxon>Glomeromycotina</taxon>
        <taxon>Glomeromycetes</taxon>
        <taxon>Diversisporales</taxon>
        <taxon>Gigasporaceae</taxon>
        <taxon>Scutellospora</taxon>
    </lineage>
</organism>